<feature type="transmembrane region" description="Helical" evidence="1">
    <location>
        <begin position="1208"/>
        <end position="1227"/>
    </location>
</feature>
<dbReference type="EMBL" id="CAJJDN010000101">
    <property type="protein sequence ID" value="CAD8112672.1"/>
    <property type="molecule type" value="Genomic_DNA"/>
</dbReference>
<proteinExistence type="predicted"/>
<organism evidence="2 3">
    <name type="scientific">Paramecium sonneborni</name>
    <dbReference type="NCBI Taxonomy" id="65129"/>
    <lineage>
        <taxon>Eukaryota</taxon>
        <taxon>Sar</taxon>
        <taxon>Alveolata</taxon>
        <taxon>Ciliophora</taxon>
        <taxon>Intramacronucleata</taxon>
        <taxon>Oligohymenophorea</taxon>
        <taxon>Peniculida</taxon>
        <taxon>Parameciidae</taxon>
        <taxon>Paramecium</taxon>
    </lineage>
</organism>
<protein>
    <recommendedName>
        <fullName evidence="4">Transmembrane protein</fullName>
    </recommendedName>
</protein>
<accession>A0A8S1QAH8</accession>
<dbReference type="OrthoDB" id="309404at2759"/>
<reference evidence="2" key="1">
    <citation type="submission" date="2021-01" db="EMBL/GenBank/DDBJ databases">
        <authorList>
            <consortium name="Genoscope - CEA"/>
            <person name="William W."/>
        </authorList>
    </citation>
    <scope>NUCLEOTIDE SEQUENCE</scope>
</reference>
<evidence type="ECO:0000313" key="3">
    <source>
        <dbReference type="Proteomes" id="UP000692954"/>
    </source>
</evidence>
<gene>
    <name evidence="2" type="ORF">PSON_ATCC_30995.1.T1010120</name>
</gene>
<keyword evidence="3" id="KW-1185">Reference proteome</keyword>
<sequence length="1245" mass="149752">MIIYFLITYLGISNLIQTNLEYNCEQDITLKLQENYIPIILDKKAPQEFTLRDQPEFLKISGTFEIDSQNVVYSSIYDETLVQILYYNNLYYLKKFIMVFNLVQGQIMNYTLQIIYQAEIEIKQCEKILSVELATQKLFMLCQKDDQYFISIYDLRNNDQVLIPINSFTKQQQLSITQIIYIENQQYFLIGFYNCEDWIIFFCDYRAIQILARQNQFQDQILRHIQYDQDVILQFDHFIFNLDQNITIYENKEKKILNFLFQNNELVIILDKTDEYLVDQFQTHYILYRNDSPQIIIKEKPFIIMQFDTYIEYINKFSKSFLLFLKVQKLFFLDSYKPFLISINQFNELTLIQLNQHSQQLICNEYKYQNKINLASIIFKDNLILENIKIYHNRTYEISNFLYDEKIKLYKNSFQYSFFKLEIYNQRLAPEIILLQNNTIQCKIESFFIINGSCKVLKNLFWIKESITFNQLYILFQQNNYELWIMNCRTKQNFKVGKFERLDENKIQIFKFDIFIPYQEGTKILFIKIKQASFDSKIILIKDIVLKIFKSKLNYLIVTKSCLIYCLITSSRILFVEIYQDLTLHYENKCQNYNVLHNLVTSLFFNKTIKFISQRFTFEYDFDNEIISIHYIKLSQNNYIVIEKTKDQEIKLKKYIIDHYQKILLFLLPKYGFEYQIPIQYDENGYFLGIAATKNNTKVILIYYLFNDYHDILIDVIQVENFIFQFISDYQLAFQVNTKWSIYQLAKFTMNCQIETFTEEQKIEQYQLIFQSKLDEKIKNKITINFQFINLTGYLIPNKQSLIKFIVTSQNQIFFDPRNLVTGQIYSISSSDIDINPPIKNIRNISETLCSYQIDTVCYNYEENYFILDILNDENHRQIQAQDQQIFKSSSYYIIISFISKDQHQVQIYKQGLGIILTTNLKLENFLKFNWVYIFSNYFLIQFKQQLNIYVFESEILKLIETLNFDCYQCEIVEVQNLNNTIMMILLINQKIYIKILEIVNEKPNLHYFNDVEQSELLKSIQSRSYMFYNLISIHDKQLSCQLAVIPFDDNIQIYYVLLDLRFQQLRISKIGAISQFEINNIYQYFFLQSELMLLCIQSQIHKAIILYNLSNISAFNLQHPIQRVIVDQNSEIQLYNQTNFYIFQKGSNQSQLFELSKYSFEIKNTSNKLVNISFSNIQNNLELQIELIYKISDDSENNQLIFISDKFTFFFIFICFIIFLVIFYIIKHKKNKNQTLQNTIEIEL</sequence>
<keyword evidence="1" id="KW-1133">Transmembrane helix</keyword>
<dbReference type="AlphaFoldDB" id="A0A8S1QAH8"/>
<dbReference type="Proteomes" id="UP000692954">
    <property type="component" value="Unassembled WGS sequence"/>
</dbReference>
<evidence type="ECO:0000313" key="2">
    <source>
        <dbReference type="EMBL" id="CAD8112672.1"/>
    </source>
</evidence>
<evidence type="ECO:0000256" key="1">
    <source>
        <dbReference type="SAM" id="Phobius"/>
    </source>
</evidence>
<comment type="caution">
    <text evidence="2">The sequence shown here is derived from an EMBL/GenBank/DDBJ whole genome shotgun (WGS) entry which is preliminary data.</text>
</comment>
<keyword evidence="1" id="KW-0472">Membrane</keyword>
<name>A0A8S1QAH8_9CILI</name>
<evidence type="ECO:0008006" key="4">
    <source>
        <dbReference type="Google" id="ProtNLM"/>
    </source>
</evidence>
<keyword evidence="1" id="KW-0812">Transmembrane</keyword>